<organism evidence="1 2">
    <name type="scientific">Coprinellus micaceus</name>
    <name type="common">Glistening ink-cap mushroom</name>
    <name type="synonym">Coprinus micaceus</name>
    <dbReference type="NCBI Taxonomy" id="71717"/>
    <lineage>
        <taxon>Eukaryota</taxon>
        <taxon>Fungi</taxon>
        <taxon>Dikarya</taxon>
        <taxon>Basidiomycota</taxon>
        <taxon>Agaricomycotina</taxon>
        <taxon>Agaricomycetes</taxon>
        <taxon>Agaricomycetidae</taxon>
        <taxon>Agaricales</taxon>
        <taxon>Agaricineae</taxon>
        <taxon>Psathyrellaceae</taxon>
        <taxon>Coprinellus</taxon>
    </lineage>
</organism>
<protein>
    <submittedName>
        <fullName evidence="1">Uncharacterized protein</fullName>
    </submittedName>
</protein>
<dbReference type="Proteomes" id="UP000298030">
    <property type="component" value="Unassembled WGS sequence"/>
</dbReference>
<accession>A0A4Y7TTT1</accession>
<gene>
    <name evidence="1" type="ORF">FA13DRAFT_1706141</name>
</gene>
<dbReference type="EMBL" id="QPFP01000005">
    <property type="protein sequence ID" value="TEB36969.1"/>
    <property type="molecule type" value="Genomic_DNA"/>
</dbReference>
<sequence length="288" mass="31474">MVKEGLTGFSGKRANISGTKGSFECIRNSNPHLTFGLKALAPGLLIDCRAWSHCFQFSVRQWYGQWGAPQSPVDTQAKLRLAKRKCSLRSSGTCPPSLPTCVRSSVTPYPGGLEARRPFRIMTQPNSRNLAQRYPEWVVGRLLRTWPGRTKSSFVEIHPQIPEGFRSMVFPPMILAMDKGAAITVLRCCQLSKRAATIPKWSLQPDSQATSQQYEKAQAVEVSQGASNWPSAGRPGDTRFPLNIPSSSSGVEGIANAGDCTAGTMEPGRHEARIAAQLEEMIRAQMGA</sequence>
<proteinExistence type="predicted"/>
<reference evidence="1 2" key="1">
    <citation type="journal article" date="2019" name="Nat. Ecol. Evol.">
        <title>Megaphylogeny resolves global patterns of mushroom evolution.</title>
        <authorList>
            <person name="Varga T."/>
            <person name="Krizsan K."/>
            <person name="Foldi C."/>
            <person name="Dima B."/>
            <person name="Sanchez-Garcia M."/>
            <person name="Sanchez-Ramirez S."/>
            <person name="Szollosi G.J."/>
            <person name="Szarkandi J.G."/>
            <person name="Papp V."/>
            <person name="Albert L."/>
            <person name="Andreopoulos W."/>
            <person name="Angelini C."/>
            <person name="Antonin V."/>
            <person name="Barry K.W."/>
            <person name="Bougher N.L."/>
            <person name="Buchanan P."/>
            <person name="Buyck B."/>
            <person name="Bense V."/>
            <person name="Catcheside P."/>
            <person name="Chovatia M."/>
            <person name="Cooper J."/>
            <person name="Damon W."/>
            <person name="Desjardin D."/>
            <person name="Finy P."/>
            <person name="Geml J."/>
            <person name="Haridas S."/>
            <person name="Hughes K."/>
            <person name="Justo A."/>
            <person name="Karasinski D."/>
            <person name="Kautmanova I."/>
            <person name="Kiss B."/>
            <person name="Kocsube S."/>
            <person name="Kotiranta H."/>
            <person name="LaButti K.M."/>
            <person name="Lechner B.E."/>
            <person name="Liimatainen K."/>
            <person name="Lipzen A."/>
            <person name="Lukacs Z."/>
            <person name="Mihaltcheva S."/>
            <person name="Morgado L.N."/>
            <person name="Niskanen T."/>
            <person name="Noordeloos M.E."/>
            <person name="Ohm R.A."/>
            <person name="Ortiz-Santana B."/>
            <person name="Ovrebo C."/>
            <person name="Racz N."/>
            <person name="Riley R."/>
            <person name="Savchenko A."/>
            <person name="Shiryaev A."/>
            <person name="Soop K."/>
            <person name="Spirin V."/>
            <person name="Szebenyi C."/>
            <person name="Tomsovsky M."/>
            <person name="Tulloss R.E."/>
            <person name="Uehling J."/>
            <person name="Grigoriev I.V."/>
            <person name="Vagvolgyi C."/>
            <person name="Papp T."/>
            <person name="Martin F.M."/>
            <person name="Miettinen O."/>
            <person name="Hibbett D.S."/>
            <person name="Nagy L.G."/>
        </authorList>
    </citation>
    <scope>NUCLEOTIDE SEQUENCE [LARGE SCALE GENOMIC DNA]</scope>
    <source>
        <strain evidence="1 2">FP101781</strain>
    </source>
</reference>
<comment type="caution">
    <text evidence="1">The sequence shown here is derived from an EMBL/GenBank/DDBJ whole genome shotgun (WGS) entry which is preliminary data.</text>
</comment>
<dbReference type="AlphaFoldDB" id="A0A4Y7TTT1"/>
<evidence type="ECO:0000313" key="2">
    <source>
        <dbReference type="Proteomes" id="UP000298030"/>
    </source>
</evidence>
<keyword evidence="2" id="KW-1185">Reference proteome</keyword>
<evidence type="ECO:0000313" key="1">
    <source>
        <dbReference type="EMBL" id="TEB36969.1"/>
    </source>
</evidence>
<name>A0A4Y7TTT1_COPMI</name>